<dbReference type="OrthoDB" id="7908910at2"/>
<keyword evidence="2" id="KW-0966">Cell projection</keyword>
<proteinExistence type="predicted"/>
<keyword evidence="1" id="KW-0812">Transmembrane</keyword>
<gene>
    <name evidence="2" type="ORF">SAMN05192530_106156</name>
</gene>
<dbReference type="RefSeq" id="WP_090674478.1">
    <property type="nucleotide sequence ID" value="NZ_FNIT01000006.1"/>
</dbReference>
<organism evidence="2 3">
    <name type="scientific">Aureimonas jatrophae</name>
    <dbReference type="NCBI Taxonomy" id="1166073"/>
    <lineage>
        <taxon>Bacteria</taxon>
        <taxon>Pseudomonadati</taxon>
        <taxon>Pseudomonadota</taxon>
        <taxon>Alphaproteobacteria</taxon>
        <taxon>Hyphomicrobiales</taxon>
        <taxon>Aurantimonadaceae</taxon>
        <taxon>Aureimonas</taxon>
    </lineage>
</organism>
<dbReference type="EMBL" id="FNIT01000006">
    <property type="protein sequence ID" value="SDO42325.1"/>
    <property type="molecule type" value="Genomic_DNA"/>
</dbReference>
<dbReference type="Proteomes" id="UP000198793">
    <property type="component" value="Unassembled WGS sequence"/>
</dbReference>
<keyword evidence="1" id="KW-0472">Membrane</keyword>
<keyword evidence="2" id="KW-0969">Cilium</keyword>
<accession>A0A1H0JEU7</accession>
<evidence type="ECO:0000256" key="1">
    <source>
        <dbReference type="SAM" id="Phobius"/>
    </source>
</evidence>
<name>A0A1H0JEU7_9HYPH</name>
<evidence type="ECO:0000313" key="2">
    <source>
        <dbReference type="EMBL" id="SDO42325.1"/>
    </source>
</evidence>
<evidence type="ECO:0000313" key="3">
    <source>
        <dbReference type="Proteomes" id="UP000198793"/>
    </source>
</evidence>
<protein>
    <submittedName>
        <fullName evidence="2">Flagellar FliL protein</fullName>
    </submittedName>
</protein>
<sequence length="171" mass="17218">MTELSPEALAILSGAGAPPKRSGWIATAGTVAALTLVAAGGGWALGTMLGAKEAVPPVAEATPAPAAEPTPAETVQSAIVPLAPVTADISSPPGTQLRLGASLVMKAGSTADTALIAAQVQADTVVFARSLELAQVEGSRGLLHLREDLLERAKLRSADVEDILIDTLVVK</sequence>
<keyword evidence="3" id="KW-1185">Reference proteome</keyword>
<feature type="transmembrane region" description="Helical" evidence="1">
    <location>
        <begin position="24"/>
        <end position="45"/>
    </location>
</feature>
<dbReference type="STRING" id="1166073.SAMN05192530_106156"/>
<reference evidence="2 3" key="1">
    <citation type="submission" date="2016-10" db="EMBL/GenBank/DDBJ databases">
        <authorList>
            <person name="de Groot N.N."/>
        </authorList>
    </citation>
    <scope>NUCLEOTIDE SEQUENCE [LARGE SCALE GENOMIC DNA]</scope>
    <source>
        <strain evidence="3">L7-484,KACC 16230,DSM 25025</strain>
    </source>
</reference>
<dbReference type="AlphaFoldDB" id="A0A1H0JEU7"/>
<keyword evidence="2" id="KW-0282">Flagellum</keyword>
<keyword evidence="1" id="KW-1133">Transmembrane helix</keyword>